<dbReference type="AlphaFoldDB" id="A0A0F9HM62"/>
<accession>A0A0F9HM62</accession>
<reference evidence="1" key="1">
    <citation type="journal article" date="2015" name="Nature">
        <title>Complex archaea that bridge the gap between prokaryotes and eukaryotes.</title>
        <authorList>
            <person name="Spang A."/>
            <person name="Saw J.H."/>
            <person name="Jorgensen S.L."/>
            <person name="Zaremba-Niedzwiedzka K."/>
            <person name="Martijn J."/>
            <person name="Lind A.E."/>
            <person name="van Eijk R."/>
            <person name="Schleper C."/>
            <person name="Guy L."/>
            <person name="Ettema T.J."/>
        </authorList>
    </citation>
    <scope>NUCLEOTIDE SEQUENCE</scope>
</reference>
<gene>
    <name evidence="1" type="ORF">LCGC14_1686300</name>
</gene>
<comment type="caution">
    <text evidence="1">The sequence shown here is derived from an EMBL/GenBank/DDBJ whole genome shotgun (WGS) entry which is preliminary data.</text>
</comment>
<protein>
    <submittedName>
        <fullName evidence="1">Uncharacterized protein</fullName>
    </submittedName>
</protein>
<sequence length="189" mass="19802">MHGFLKLDWHERLTGSLPEWCGDTVPEDHARWCFDPATIVLAIGTAISAASAISAGQASKRQFAFTAAVQRQQAERERQIAAVEEQRKRVADERQAGSIRARLAASGVDPGTGTALLVQEDFAKEAELDALLIRSGGQARASTLLSEAELSKAKGSAAATTGFARAGSTLLTAAGTGKAGKALNKLFGP</sequence>
<name>A0A0F9HM62_9ZZZZ</name>
<evidence type="ECO:0000313" key="1">
    <source>
        <dbReference type="EMBL" id="KKM16391.1"/>
    </source>
</evidence>
<dbReference type="EMBL" id="LAZR01014685">
    <property type="protein sequence ID" value="KKM16391.1"/>
    <property type="molecule type" value="Genomic_DNA"/>
</dbReference>
<proteinExistence type="predicted"/>
<organism evidence="1">
    <name type="scientific">marine sediment metagenome</name>
    <dbReference type="NCBI Taxonomy" id="412755"/>
    <lineage>
        <taxon>unclassified sequences</taxon>
        <taxon>metagenomes</taxon>
        <taxon>ecological metagenomes</taxon>
    </lineage>
</organism>